<dbReference type="AlphaFoldDB" id="A0A919JMY6"/>
<comment type="caution">
    <text evidence="1">The sequence shown here is derived from an EMBL/GenBank/DDBJ whole genome shotgun (WGS) entry which is preliminary data.</text>
</comment>
<protein>
    <recommendedName>
        <fullName evidence="3">YwqJ-like deaminase</fullName>
    </recommendedName>
</protein>
<reference evidence="1" key="1">
    <citation type="submission" date="2021-01" db="EMBL/GenBank/DDBJ databases">
        <title>Whole genome shotgun sequence of Actinoplanes nipponensis NBRC 14063.</title>
        <authorList>
            <person name="Komaki H."/>
            <person name="Tamura T."/>
        </authorList>
    </citation>
    <scope>NUCLEOTIDE SEQUENCE</scope>
    <source>
        <strain evidence="1">NBRC 14063</strain>
    </source>
</reference>
<evidence type="ECO:0008006" key="3">
    <source>
        <dbReference type="Google" id="ProtNLM"/>
    </source>
</evidence>
<proteinExistence type="predicted"/>
<organism evidence="1 2">
    <name type="scientific">Actinoplanes nipponensis</name>
    <dbReference type="NCBI Taxonomy" id="135950"/>
    <lineage>
        <taxon>Bacteria</taxon>
        <taxon>Bacillati</taxon>
        <taxon>Actinomycetota</taxon>
        <taxon>Actinomycetes</taxon>
        <taxon>Micromonosporales</taxon>
        <taxon>Micromonosporaceae</taxon>
        <taxon>Actinoplanes</taxon>
    </lineage>
</organism>
<dbReference type="EMBL" id="BOMQ01000038">
    <property type="protein sequence ID" value="GIE49734.1"/>
    <property type="molecule type" value="Genomic_DNA"/>
</dbReference>
<dbReference type="Proteomes" id="UP000647172">
    <property type="component" value="Unassembled WGS sequence"/>
</dbReference>
<dbReference type="Pfam" id="PF14433">
    <property type="entry name" value="SUKH-3"/>
    <property type="match status" value="1"/>
</dbReference>
<name>A0A919JMY6_9ACTN</name>
<sequence length="410" mass="44973">MITREDAEEIAAGWARSETERRGYECLPMISEFDLGFVVWTKQPPTVLPIPGDGARTVIDRQTGALSTYPGVPADVIAELYRTHQPAVAAQRRTVDPEVELRRNARRRPAPTTAAHLTVDGRLFIARGAKGDQEINHHPLVAAYLADLEPARTVRGAERHAELIVLSDALHEADRQRDEPLSLDEARAWLRTAGFEAFYVREPGDPLGATEARPCESCILTLVDFALLPWSHLAFVEPFRPYSENVAQPGRFPDEVAGALADAGWRPMQPVVAEVLADGMIDDVVNVPGRRHRHVPFPAARAAIMDFPGIFCGLRGPGVRRWVRWLNLEPVAAAHSADVLGELAEVIGARLFPIGVEAKGDAIVAIDERGRVFALDQGGEWFLGETLDQGLLSLLTGDGPAERLRDDGTW</sequence>
<dbReference type="RefSeq" id="WP_203769218.1">
    <property type="nucleotide sequence ID" value="NZ_BAAAYJ010000104.1"/>
</dbReference>
<evidence type="ECO:0000313" key="1">
    <source>
        <dbReference type="EMBL" id="GIE49734.1"/>
    </source>
</evidence>
<evidence type="ECO:0000313" key="2">
    <source>
        <dbReference type="Proteomes" id="UP000647172"/>
    </source>
</evidence>
<dbReference type="InterPro" id="IPR025850">
    <property type="entry name" value="SUKH-3"/>
</dbReference>
<gene>
    <name evidence="1" type="ORF">Ani05nite_32680</name>
</gene>
<accession>A0A919JMY6</accession>
<keyword evidence="2" id="KW-1185">Reference proteome</keyword>